<protein>
    <submittedName>
        <fullName evidence="1">DUF4432 domain-containing protein</fullName>
    </submittedName>
</protein>
<comment type="caution">
    <text evidence="1">The sequence shown here is derived from an EMBL/GenBank/DDBJ whole genome shotgun (WGS) entry which is preliminary data.</text>
</comment>
<dbReference type="AlphaFoldDB" id="A0A9D1HVX6"/>
<dbReference type="Proteomes" id="UP000824078">
    <property type="component" value="Unassembled WGS sequence"/>
</dbReference>
<sequence>MEFTRVAVRPDFFADRPLDLVSSGELSARAFRYETGVAGLEISNSRSSMVVLPYMGMQVWFVTFDGKVLSQKSMFDMPQDTTKFGDNYGGFLYHCGLNNINGPADGEADYPMHDVLPFARYRDVYVGVGENECGRYLAVGGTFVFRNSQELHWAYSPELRLYEGKAMVEMVADIENRRTHPLEYLWMCHMNWRGLDGSHFVQTCPIDDEHVQVVPTELGDDSPRAVAIRELSERLVADPSLANSLDETLATVDPELCINYRYLADEDGWAHAMQVTPEGDACYVGWDTARAPYALRWFCRTGDEDGVGIALPSTGTCHSTTYQREHGHFNTLEPGGHDRMNWWFGHLDADEASAMAAKIEKVLA</sequence>
<reference evidence="1" key="2">
    <citation type="journal article" date="2021" name="PeerJ">
        <title>Extensive microbial diversity within the chicken gut microbiome revealed by metagenomics and culture.</title>
        <authorList>
            <person name="Gilroy R."/>
            <person name="Ravi A."/>
            <person name="Getino M."/>
            <person name="Pursley I."/>
            <person name="Horton D.L."/>
            <person name="Alikhan N.F."/>
            <person name="Baker D."/>
            <person name="Gharbi K."/>
            <person name="Hall N."/>
            <person name="Watson M."/>
            <person name="Adriaenssens E.M."/>
            <person name="Foster-Nyarko E."/>
            <person name="Jarju S."/>
            <person name="Secka A."/>
            <person name="Antonio M."/>
            <person name="Oren A."/>
            <person name="Chaudhuri R.R."/>
            <person name="La Ragione R."/>
            <person name="Hildebrand F."/>
            <person name="Pallen M.J."/>
        </authorList>
    </citation>
    <scope>NUCLEOTIDE SEQUENCE</scope>
    <source>
        <strain evidence="1">ChiHjej12B11-29160</strain>
    </source>
</reference>
<accession>A0A9D1HVX6</accession>
<name>A0A9D1HVX6_9ACTN</name>
<dbReference type="EMBL" id="DVMQ01000004">
    <property type="protein sequence ID" value="HIU23546.1"/>
    <property type="molecule type" value="Genomic_DNA"/>
</dbReference>
<dbReference type="GO" id="GO:0030246">
    <property type="term" value="F:carbohydrate binding"/>
    <property type="evidence" value="ECO:0007669"/>
    <property type="project" value="InterPro"/>
</dbReference>
<reference evidence="1" key="1">
    <citation type="submission" date="2020-10" db="EMBL/GenBank/DDBJ databases">
        <authorList>
            <person name="Gilroy R."/>
        </authorList>
    </citation>
    <scope>NUCLEOTIDE SEQUENCE</scope>
    <source>
        <strain evidence="1">ChiHjej12B11-29160</strain>
    </source>
</reference>
<organism evidence="1 2">
    <name type="scientific">Candidatus Coprovicinus avistercoris</name>
    <dbReference type="NCBI Taxonomy" id="2840754"/>
    <lineage>
        <taxon>Bacteria</taxon>
        <taxon>Bacillati</taxon>
        <taxon>Actinomycetota</taxon>
        <taxon>Coriobacteriia</taxon>
        <taxon>Coriobacteriales</taxon>
        <taxon>Coriobacteriaceae</taxon>
        <taxon>Coriobacteriaceae incertae sedis</taxon>
        <taxon>Candidatus Coprovicinus</taxon>
    </lineage>
</organism>
<dbReference type="Gene3D" id="2.70.98.10">
    <property type="match status" value="1"/>
</dbReference>
<proteinExistence type="predicted"/>
<evidence type="ECO:0000313" key="2">
    <source>
        <dbReference type="Proteomes" id="UP000824078"/>
    </source>
</evidence>
<gene>
    <name evidence="1" type="ORF">IAD17_01285</name>
</gene>
<evidence type="ECO:0000313" key="1">
    <source>
        <dbReference type="EMBL" id="HIU23546.1"/>
    </source>
</evidence>
<dbReference type="InterPro" id="IPR014718">
    <property type="entry name" value="GH-type_carb-bd"/>
</dbReference>